<dbReference type="OrthoDB" id="1700726at2759"/>
<reference evidence="1 2" key="1">
    <citation type="submission" date="2019-03" db="EMBL/GenBank/DDBJ databases">
        <title>Sequencing 23 genomes of Wallemia ichthyophaga.</title>
        <authorList>
            <person name="Gostincar C."/>
        </authorList>
    </citation>
    <scope>NUCLEOTIDE SEQUENCE [LARGE SCALE GENOMIC DNA]</scope>
    <source>
        <strain evidence="1 2">EXF-5753</strain>
    </source>
</reference>
<proteinExistence type="predicted"/>
<dbReference type="EMBL" id="SPNW01000021">
    <property type="protein sequence ID" value="TIA90194.1"/>
    <property type="molecule type" value="Genomic_DNA"/>
</dbReference>
<dbReference type="AlphaFoldDB" id="A0A4T0FRF9"/>
<name>A0A4T0FRF9_9BASI</name>
<dbReference type="InterPro" id="IPR042099">
    <property type="entry name" value="ANL_N_sf"/>
</dbReference>
<evidence type="ECO:0008006" key="3">
    <source>
        <dbReference type="Google" id="ProtNLM"/>
    </source>
</evidence>
<dbReference type="SUPFAM" id="SSF56801">
    <property type="entry name" value="Acetyl-CoA synthetase-like"/>
    <property type="match status" value="1"/>
</dbReference>
<protein>
    <recommendedName>
        <fullName evidence="3">AMP-dependent synthetase/ligase domain-containing protein</fullName>
    </recommendedName>
</protein>
<dbReference type="Gene3D" id="3.40.50.12780">
    <property type="entry name" value="N-terminal domain of ligase-like"/>
    <property type="match status" value="1"/>
</dbReference>
<sequence>MDTLAQIGFNENSKLLLAALIGIQVLHLLKRSDSAVHPIILANQSEASAVRDAGQSAVYRNSSIGSLPLVERPAAKARAAADLIRLGNNQASVIIQGRHYTISNLINDSLKAISVLNKHNPLLASPNSTILIATSNTHTAILLELGAILIGVKTLHINHNDNITTALLDLEKKGAQISAVVADDRVGTLPTHLSGTLCAFTTKIPPNVGLNFIKLNVDEDVELLPQESTRKEPTTPISYVYSGDTIYNMNNKNVTAGVYSLLTTIPFAKKPVEGDTIVTDEPLSTALGRSLLYTAIFCGCSYFCIPDDAALPLSPVPQYLFVSGKHLTLLANDMTSIAINKWWYKLSRRQALASDAAGVIPSPSSWGVYSSVRNKIGLNNGLKFVVSTDSLLDDSTATDLRVSLSVPVVKAFKDARCSSVVFARIPYDTVNKGGCGPPTSAVEVRLEGGGDDEYCGHLNFRGPCVLEDHGDQFTPSANHAYMRILDSGSFDVGN</sequence>
<comment type="caution">
    <text evidence="1">The sequence shown here is derived from an EMBL/GenBank/DDBJ whole genome shotgun (WGS) entry which is preliminary data.</text>
</comment>
<keyword evidence="2" id="KW-1185">Reference proteome</keyword>
<evidence type="ECO:0000313" key="2">
    <source>
        <dbReference type="Proteomes" id="UP000310189"/>
    </source>
</evidence>
<dbReference type="Proteomes" id="UP000310189">
    <property type="component" value="Unassembled WGS sequence"/>
</dbReference>
<accession>A0A4T0FRF9</accession>
<evidence type="ECO:0000313" key="1">
    <source>
        <dbReference type="EMBL" id="TIA90194.1"/>
    </source>
</evidence>
<gene>
    <name evidence="1" type="ORF">E3P99_01726</name>
</gene>
<organism evidence="1 2">
    <name type="scientific">Wallemia hederae</name>
    <dbReference type="NCBI Taxonomy" id="1540922"/>
    <lineage>
        <taxon>Eukaryota</taxon>
        <taxon>Fungi</taxon>
        <taxon>Dikarya</taxon>
        <taxon>Basidiomycota</taxon>
        <taxon>Wallemiomycotina</taxon>
        <taxon>Wallemiomycetes</taxon>
        <taxon>Wallemiales</taxon>
        <taxon>Wallemiaceae</taxon>
        <taxon>Wallemia</taxon>
    </lineage>
</organism>